<comment type="caution">
    <text evidence="1">The sequence shown here is derived from an EMBL/GenBank/DDBJ whole genome shotgun (WGS) entry which is preliminary data.</text>
</comment>
<dbReference type="AlphaFoldDB" id="A0AAW1WQY9"/>
<dbReference type="Proteomes" id="UP001457282">
    <property type="component" value="Unassembled WGS sequence"/>
</dbReference>
<sequence>MMKKEEEEEGGRSRPRIWDCGSPLYDSYELASVCRLLEQHIRALPFARDDQEDRMMMKMNGTDLSKRTKKSNIIVHKAIKLRSGFCSLLGTLGLRRKKSIIQQVKTLAS</sequence>
<dbReference type="EMBL" id="JBEDUW010000005">
    <property type="protein sequence ID" value="KAK9927022.1"/>
    <property type="molecule type" value="Genomic_DNA"/>
</dbReference>
<proteinExistence type="predicted"/>
<dbReference type="PANTHER" id="PTHR33978">
    <property type="entry name" value="SERINE/THREONINE-KINASE"/>
    <property type="match status" value="1"/>
</dbReference>
<dbReference type="PANTHER" id="PTHR33978:SF19">
    <property type="match status" value="1"/>
</dbReference>
<protein>
    <submittedName>
        <fullName evidence="1">Uncharacterized protein</fullName>
    </submittedName>
</protein>
<evidence type="ECO:0000313" key="2">
    <source>
        <dbReference type="Proteomes" id="UP001457282"/>
    </source>
</evidence>
<evidence type="ECO:0000313" key="1">
    <source>
        <dbReference type="EMBL" id="KAK9927022.1"/>
    </source>
</evidence>
<name>A0AAW1WQY9_RUBAR</name>
<organism evidence="1 2">
    <name type="scientific">Rubus argutus</name>
    <name type="common">Southern blackberry</name>
    <dbReference type="NCBI Taxonomy" id="59490"/>
    <lineage>
        <taxon>Eukaryota</taxon>
        <taxon>Viridiplantae</taxon>
        <taxon>Streptophyta</taxon>
        <taxon>Embryophyta</taxon>
        <taxon>Tracheophyta</taxon>
        <taxon>Spermatophyta</taxon>
        <taxon>Magnoliopsida</taxon>
        <taxon>eudicotyledons</taxon>
        <taxon>Gunneridae</taxon>
        <taxon>Pentapetalae</taxon>
        <taxon>rosids</taxon>
        <taxon>fabids</taxon>
        <taxon>Rosales</taxon>
        <taxon>Rosaceae</taxon>
        <taxon>Rosoideae</taxon>
        <taxon>Rosoideae incertae sedis</taxon>
        <taxon>Rubus</taxon>
    </lineage>
</organism>
<accession>A0AAW1WQY9</accession>
<gene>
    <name evidence="1" type="ORF">M0R45_024227</name>
</gene>
<reference evidence="1 2" key="1">
    <citation type="journal article" date="2023" name="G3 (Bethesda)">
        <title>A chromosome-length genome assembly and annotation of blackberry (Rubus argutus, cv. 'Hillquist').</title>
        <authorList>
            <person name="Bruna T."/>
            <person name="Aryal R."/>
            <person name="Dudchenko O."/>
            <person name="Sargent D.J."/>
            <person name="Mead D."/>
            <person name="Buti M."/>
            <person name="Cavallini A."/>
            <person name="Hytonen T."/>
            <person name="Andres J."/>
            <person name="Pham M."/>
            <person name="Weisz D."/>
            <person name="Mascagni F."/>
            <person name="Usai G."/>
            <person name="Natali L."/>
            <person name="Bassil N."/>
            <person name="Fernandez G.E."/>
            <person name="Lomsadze A."/>
            <person name="Armour M."/>
            <person name="Olukolu B."/>
            <person name="Poorten T."/>
            <person name="Britton C."/>
            <person name="Davik J."/>
            <person name="Ashrafi H."/>
            <person name="Aiden E.L."/>
            <person name="Borodovsky M."/>
            <person name="Worthington M."/>
        </authorList>
    </citation>
    <scope>NUCLEOTIDE SEQUENCE [LARGE SCALE GENOMIC DNA]</scope>
    <source>
        <strain evidence="1">PI 553951</strain>
    </source>
</reference>
<keyword evidence="2" id="KW-1185">Reference proteome</keyword>